<protein>
    <submittedName>
        <fullName evidence="5">Chitobiase/beta-hexosaminidase C-terminal domain-containing protein</fullName>
    </submittedName>
</protein>
<gene>
    <name evidence="5" type="ORF">ACFFJ8_29945</name>
</gene>
<keyword evidence="2" id="KW-0326">Glycosidase</keyword>
<keyword evidence="6" id="KW-1185">Reference proteome</keyword>
<sequence>MKKKLVCLFVCLMVYGMFVCLIPVHVLGDGISPSYEIEVDSLQNWNAVYKHSDSLKLQKLPGNPLDSTRVKPSGVLGEYMVYKAQKNSLFRSFSIYAYYTAGHKYVHPTISISGDGKTYKEITPDIHESGGNAVEYESRGFPVNTKYLKITFQGKITDPSPSIGKVVLNGPSNVDASVPSGTVPYGRMILLNRGEAGETVYYTTDGSDPRFSLTRKHYNSPIPVLGNLLLKTTAVNHSDSGKSAAGMVSTYLYTPASTADAPVGMVDTLDNFKQMASRSNLYIAKNNPGFFDNDRGRVTRSTTGPGSIVYHTDYDIGSFTVYSSFFTGVPVEAQRFFVSPDGKQYTEISAQAGPAGYQQSNWQPYAYEVSSTPANTRFLKIMLVGSVKAWSPQVSKVVLNQNTASVKLVSSQTAGAVKTELSTKTQDARIYYRLNKGPDFLPYGAPLQLTGYNVVETYAVKDGMMPSPIRKFTVNASSDVVVDKYGQMKNAKFAGKVTSDTELAADTQADDAYYDSLKPPADRDNYGGLAGSAEKNGLKAKGYFAIQQLDGRKVMTTPNGNLYFSLAVNGVTANETYTRVTGREQKFESIPPYEGDYKRAFIGKDNFSFYMANIYRKTGVFPTEHSVYSEAVSRLQKWGFTGIGGYSPEKYGGMGKMPYVKMLPLNSMSWAKLDGISIFDIFAPNAEAKIDDAFKKTLTPHKDDRMLVGYFIDNEYDFHKFYSNVPKLKASSAAIKGKLVQTLRDKYHTVAAFNAAWGTKFNSFEDMNEAELPIKTSASWRDMDDFFAYYLDTFFGTVSRIYRKYDPNHLLLGDRWITTSFHNKKFRDPLAEAQGRYVDVISINYYTYKIETDLLEDVYTKSGGKPILLSEFGYGTGEQGLNPLLPNSASNQFQRGMRYRNYVEKAVTLPYIVGAHVFNYVDQASLGRYWQGEWGEHYNSGLVNVTDRPYKDYLKGIMDTNYDVYKLILGERPKYYYDFSKG</sequence>
<evidence type="ECO:0000313" key="5">
    <source>
        <dbReference type="EMBL" id="MFC0395580.1"/>
    </source>
</evidence>
<evidence type="ECO:0000259" key="4">
    <source>
        <dbReference type="Pfam" id="PF13290"/>
    </source>
</evidence>
<proteinExistence type="predicted"/>
<comment type="caution">
    <text evidence="5">The sequence shown here is derived from an EMBL/GenBank/DDBJ whole genome shotgun (WGS) entry which is preliminary data.</text>
</comment>
<evidence type="ECO:0000259" key="3">
    <source>
        <dbReference type="Pfam" id="PF02449"/>
    </source>
</evidence>
<dbReference type="InterPro" id="IPR013529">
    <property type="entry name" value="Glyco_hydro_42_N"/>
</dbReference>
<dbReference type="Pfam" id="PF13290">
    <property type="entry name" value="CHB_HEX_C_1"/>
    <property type="match status" value="1"/>
</dbReference>
<keyword evidence="1" id="KW-0378">Hydrolase</keyword>
<feature type="domain" description="Glycoside hydrolase family 42 N-terminal" evidence="3">
    <location>
        <begin position="701"/>
        <end position="849"/>
    </location>
</feature>
<dbReference type="Proteomes" id="UP001589818">
    <property type="component" value="Unassembled WGS sequence"/>
</dbReference>
<dbReference type="Pfam" id="PF02449">
    <property type="entry name" value="Glyco_hydro_42"/>
    <property type="match status" value="1"/>
</dbReference>
<feature type="domain" description="GH29D-like beta-sandwich" evidence="4">
    <location>
        <begin position="179"/>
        <end position="238"/>
    </location>
</feature>
<reference evidence="5 6" key="1">
    <citation type="submission" date="2024-09" db="EMBL/GenBank/DDBJ databases">
        <authorList>
            <person name="Sun Q."/>
            <person name="Mori K."/>
        </authorList>
    </citation>
    <scope>NUCLEOTIDE SEQUENCE [LARGE SCALE GENOMIC DNA]</scope>
    <source>
        <strain evidence="5 6">CCM 4839</strain>
    </source>
</reference>
<name>A0ABV6JI38_9BACL</name>
<dbReference type="EMBL" id="JBHLVF010000041">
    <property type="protein sequence ID" value="MFC0395580.1"/>
    <property type="molecule type" value="Genomic_DNA"/>
</dbReference>
<evidence type="ECO:0000313" key="6">
    <source>
        <dbReference type="Proteomes" id="UP001589818"/>
    </source>
</evidence>
<dbReference type="InterPro" id="IPR017853">
    <property type="entry name" value="GH"/>
</dbReference>
<evidence type="ECO:0000256" key="2">
    <source>
        <dbReference type="ARBA" id="ARBA00023295"/>
    </source>
</evidence>
<evidence type="ECO:0000256" key="1">
    <source>
        <dbReference type="ARBA" id="ARBA00022801"/>
    </source>
</evidence>
<organism evidence="5 6">
    <name type="scientific">Paenibacillus mendelii</name>
    <dbReference type="NCBI Taxonomy" id="206163"/>
    <lineage>
        <taxon>Bacteria</taxon>
        <taxon>Bacillati</taxon>
        <taxon>Bacillota</taxon>
        <taxon>Bacilli</taxon>
        <taxon>Bacillales</taxon>
        <taxon>Paenibacillaceae</taxon>
        <taxon>Paenibacillus</taxon>
    </lineage>
</organism>
<dbReference type="RefSeq" id="WP_256555074.1">
    <property type="nucleotide sequence ID" value="NZ_JANHOF010000001.1"/>
</dbReference>
<accession>A0ABV6JI38</accession>
<dbReference type="InterPro" id="IPR059177">
    <property type="entry name" value="GH29D-like_dom"/>
</dbReference>
<dbReference type="Gene3D" id="3.20.20.80">
    <property type="entry name" value="Glycosidases"/>
    <property type="match status" value="1"/>
</dbReference>
<dbReference type="SUPFAM" id="SSF51445">
    <property type="entry name" value="(Trans)glycosidases"/>
    <property type="match status" value="1"/>
</dbReference>